<evidence type="ECO:0000259" key="5">
    <source>
        <dbReference type="Pfam" id="PF13614"/>
    </source>
</evidence>
<dbReference type="CDD" id="cd02042">
    <property type="entry name" value="ParAB_family"/>
    <property type="match status" value="1"/>
</dbReference>
<dbReference type="Gene3D" id="3.40.50.300">
    <property type="entry name" value="P-loop containing nucleotide triphosphate hydrolases"/>
    <property type="match status" value="1"/>
</dbReference>
<gene>
    <name evidence="6" type="primary">soj</name>
    <name evidence="6" type="ORF">SAMEA44547418_01904</name>
</gene>
<reference evidence="6 7" key="1">
    <citation type="submission" date="2017-06" db="EMBL/GenBank/DDBJ databases">
        <authorList>
            <consortium name="Pathogen Informatics"/>
        </authorList>
    </citation>
    <scope>NUCLEOTIDE SEQUENCE [LARGE SCALE GENOMIC DNA]</scope>
    <source>
        <strain evidence="6 7">NCTC12018</strain>
    </source>
</reference>
<evidence type="ECO:0000256" key="1">
    <source>
        <dbReference type="ARBA" id="ARBA00006976"/>
    </source>
</evidence>
<comment type="similarity">
    <text evidence="1">Belongs to the ParA family.</text>
</comment>
<keyword evidence="7" id="KW-1185">Reference proteome</keyword>
<evidence type="ECO:0000256" key="2">
    <source>
        <dbReference type="ARBA" id="ARBA00049360"/>
    </source>
</evidence>
<dbReference type="EMBL" id="LT906470">
    <property type="protein sequence ID" value="SNV76290.1"/>
    <property type="molecule type" value="Genomic_DNA"/>
</dbReference>
<proteinExistence type="inferred from homology"/>
<dbReference type="Pfam" id="PF13614">
    <property type="entry name" value="AAA_31"/>
    <property type="match status" value="1"/>
</dbReference>
<dbReference type="KEGG" id="vrm:44547418_01904"/>
<accession>A0A239ZZG6</accession>
<dbReference type="PIRSF" id="PIRSF009320">
    <property type="entry name" value="Nuc_binding_HP_1000"/>
    <property type="match status" value="1"/>
</dbReference>
<dbReference type="PANTHER" id="PTHR13696:SF52">
    <property type="entry name" value="PARA FAMILY PROTEIN CT_582"/>
    <property type="match status" value="1"/>
</dbReference>
<dbReference type="SUPFAM" id="SSF52540">
    <property type="entry name" value="P-loop containing nucleoside triphosphate hydrolases"/>
    <property type="match status" value="1"/>
</dbReference>
<dbReference type="InterPro" id="IPR025669">
    <property type="entry name" value="AAA_dom"/>
</dbReference>
<name>A0A239ZZG6_9FIRM</name>
<dbReference type="AlphaFoldDB" id="A0A239ZZG6"/>
<dbReference type="PANTHER" id="PTHR13696">
    <property type="entry name" value="P-LOOP CONTAINING NUCLEOSIDE TRIPHOSPHATE HYDROLASE"/>
    <property type="match status" value="1"/>
</dbReference>
<evidence type="ECO:0000256" key="4">
    <source>
        <dbReference type="ARBA" id="ARBA00071824"/>
    </source>
</evidence>
<sequence>MGKVIAITNQKGGVGKTTTSVNLSACLADEGKKVLLVDLDPQGNASSGLGIEKNDLELCVHDVLIDGESITSIIQPTMIEQLYIAPATIQLAGAEVELVSVVSRETMLKKALAPVRDEYDFIIIDCPPSLGLLTLNAFTAADSVLIPIQSEFYALEGVSQLVKTITIVQQTSNKDLVIEGVLLTMFDGRTNLSIQVADEVKKFFGSKVYKTIIPRNVRLSEAPSYGEPIIIYDPKSKGAVVYSKLAKEVIKDAKRD</sequence>
<dbReference type="FunFam" id="3.40.50.300:FF:000285">
    <property type="entry name" value="Sporulation initiation inhibitor Soj"/>
    <property type="match status" value="1"/>
</dbReference>
<dbReference type="InterPro" id="IPR050678">
    <property type="entry name" value="DNA_Partitioning_ATPase"/>
</dbReference>
<comment type="subunit">
    <text evidence="3">Dimerizes in the presence of ATP but not ADP; ATP-binding is required for double-stranded (ds)DNA-binding. Interacts with DnaA.</text>
</comment>
<evidence type="ECO:0000313" key="6">
    <source>
        <dbReference type="EMBL" id="SNV76290.1"/>
    </source>
</evidence>
<organism evidence="6 7">
    <name type="scientific">Veillonella rodentium</name>
    <dbReference type="NCBI Taxonomy" id="248315"/>
    <lineage>
        <taxon>Bacteria</taxon>
        <taxon>Bacillati</taxon>
        <taxon>Bacillota</taxon>
        <taxon>Negativicutes</taxon>
        <taxon>Veillonellales</taxon>
        <taxon>Veillonellaceae</taxon>
        <taxon>Veillonella</taxon>
    </lineage>
</organism>
<comment type="catalytic activity">
    <reaction evidence="2">
        <text>ATP + H2O = ADP + phosphate + H(+)</text>
        <dbReference type="Rhea" id="RHEA:13065"/>
        <dbReference type="ChEBI" id="CHEBI:15377"/>
        <dbReference type="ChEBI" id="CHEBI:15378"/>
        <dbReference type="ChEBI" id="CHEBI:30616"/>
        <dbReference type="ChEBI" id="CHEBI:43474"/>
        <dbReference type="ChEBI" id="CHEBI:456216"/>
    </reaction>
</comment>
<protein>
    <recommendedName>
        <fullName evidence="4">Sporulation initiation inhibitor protein Soj</fullName>
    </recommendedName>
</protein>
<dbReference type="InterPro" id="IPR027417">
    <property type="entry name" value="P-loop_NTPase"/>
</dbReference>
<evidence type="ECO:0000256" key="3">
    <source>
        <dbReference type="ARBA" id="ARBA00062323"/>
    </source>
</evidence>
<dbReference type="Proteomes" id="UP000214973">
    <property type="component" value="Chromosome 1"/>
</dbReference>
<feature type="domain" description="AAA" evidence="5">
    <location>
        <begin position="3"/>
        <end position="178"/>
    </location>
</feature>
<evidence type="ECO:0000313" key="7">
    <source>
        <dbReference type="Proteomes" id="UP000214973"/>
    </source>
</evidence>
<dbReference type="RefSeq" id="WP_095066664.1">
    <property type="nucleotide sequence ID" value="NZ_LT906470.1"/>
</dbReference>